<keyword evidence="8" id="KW-1133">Transmembrane helix</keyword>
<dbReference type="PROSITE" id="PS50011">
    <property type="entry name" value="PROTEIN_KINASE_DOM"/>
    <property type="match status" value="1"/>
</dbReference>
<dbReference type="SUPFAM" id="SSF56112">
    <property type="entry name" value="Protein kinase-like (PK-like)"/>
    <property type="match status" value="1"/>
</dbReference>
<dbReference type="InterPro" id="IPR008271">
    <property type="entry name" value="Ser/Thr_kinase_AS"/>
</dbReference>
<dbReference type="GO" id="GO:0030447">
    <property type="term" value="P:filamentous growth"/>
    <property type="evidence" value="ECO:0007669"/>
    <property type="project" value="UniProtKB-ARBA"/>
</dbReference>
<feature type="binding site" evidence="6">
    <location>
        <position position="215"/>
    </location>
    <ligand>
        <name>ATP</name>
        <dbReference type="ChEBI" id="CHEBI:30616"/>
    </ligand>
</feature>
<dbReference type="GO" id="GO:0110031">
    <property type="term" value="P:negative regulation of G2/MI transition of meiotic cell cycle"/>
    <property type="evidence" value="ECO:0007669"/>
    <property type="project" value="TreeGrafter"/>
</dbReference>
<dbReference type="SMART" id="SM00220">
    <property type="entry name" value="S_TKc"/>
    <property type="match status" value="1"/>
</dbReference>
<keyword evidence="3" id="KW-0418">Kinase</keyword>
<keyword evidence="2 6" id="KW-0547">Nucleotide-binding</keyword>
<evidence type="ECO:0000256" key="4">
    <source>
        <dbReference type="ARBA" id="ARBA00022840"/>
    </source>
</evidence>
<dbReference type="EMBL" id="LT635765">
    <property type="protein sequence ID" value="SGZ51935.1"/>
    <property type="molecule type" value="Genomic_DNA"/>
</dbReference>
<keyword evidence="8" id="KW-0472">Membrane</keyword>
<evidence type="ECO:0000256" key="1">
    <source>
        <dbReference type="ARBA" id="ARBA00022679"/>
    </source>
</evidence>
<name>A0A1L0BKF2_9ASCO</name>
<dbReference type="PANTHER" id="PTHR11042:SF190">
    <property type="entry name" value="MITOSIS INHIBITOR PROTEIN KINASE MIK1"/>
    <property type="match status" value="1"/>
</dbReference>
<evidence type="ECO:0000256" key="2">
    <source>
        <dbReference type="ARBA" id="ARBA00022741"/>
    </source>
</evidence>
<accession>A0A1L0BKF2</accession>
<evidence type="ECO:0000256" key="3">
    <source>
        <dbReference type="ARBA" id="ARBA00022777"/>
    </source>
</evidence>
<evidence type="ECO:0000259" key="9">
    <source>
        <dbReference type="PROSITE" id="PS50011"/>
    </source>
</evidence>
<keyword evidence="1" id="KW-0808">Transferase</keyword>
<feature type="region of interest" description="Disordered" evidence="7">
    <location>
        <begin position="316"/>
        <end position="338"/>
    </location>
</feature>
<dbReference type="PROSITE" id="PS00107">
    <property type="entry name" value="PROTEIN_KINASE_ATP"/>
    <property type="match status" value="1"/>
</dbReference>
<dbReference type="GO" id="GO:0005737">
    <property type="term" value="C:cytoplasm"/>
    <property type="evidence" value="ECO:0007669"/>
    <property type="project" value="TreeGrafter"/>
</dbReference>
<keyword evidence="8" id="KW-0812">Transmembrane</keyword>
<dbReference type="InterPro" id="IPR000719">
    <property type="entry name" value="Prot_kinase_dom"/>
</dbReference>
<dbReference type="InterPro" id="IPR011009">
    <property type="entry name" value="Kinase-like_dom_sf"/>
</dbReference>
<dbReference type="InterPro" id="IPR050339">
    <property type="entry name" value="CC_SR_Kinase"/>
</dbReference>
<dbReference type="PROSITE" id="PS00108">
    <property type="entry name" value="PROTEIN_KINASE_ST"/>
    <property type="match status" value="1"/>
</dbReference>
<dbReference type="Proteomes" id="UP000182259">
    <property type="component" value="Chromosome II"/>
</dbReference>
<dbReference type="Gene3D" id="1.10.510.10">
    <property type="entry name" value="Transferase(Phosphotransferase) domain 1"/>
    <property type="match status" value="1"/>
</dbReference>
<evidence type="ECO:0000256" key="6">
    <source>
        <dbReference type="PROSITE-ProRule" id="PRU10141"/>
    </source>
</evidence>
<evidence type="ECO:0000313" key="11">
    <source>
        <dbReference type="Proteomes" id="UP000182259"/>
    </source>
</evidence>
<dbReference type="InterPro" id="IPR017441">
    <property type="entry name" value="Protein_kinase_ATP_BS"/>
</dbReference>
<dbReference type="GO" id="GO:0005524">
    <property type="term" value="F:ATP binding"/>
    <property type="evidence" value="ECO:0007669"/>
    <property type="project" value="UniProtKB-UniRule"/>
</dbReference>
<evidence type="ECO:0000313" key="10">
    <source>
        <dbReference type="EMBL" id="SGZ51935.1"/>
    </source>
</evidence>
<dbReference type="Gene3D" id="3.30.200.20">
    <property type="entry name" value="Phosphorylase Kinase, domain 1"/>
    <property type="match status" value="1"/>
</dbReference>
<protein>
    <submittedName>
        <fullName evidence="10">CIC11C00000003415</fullName>
    </submittedName>
</protein>
<keyword evidence="4 6" id="KW-0067">ATP-binding</keyword>
<gene>
    <name evidence="10" type="ORF">SAMEA4029009_CIC11G00000003415</name>
</gene>
<dbReference type="GO" id="GO:0005634">
    <property type="term" value="C:nucleus"/>
    <property type="evidence" value="ECO:0007669"/>
    <property type="project" value="TreeGrafter"/>
</dbReference>
<dbReference type="GO" id="GO:0004713">
    <property type="term" value="F:protein tyrosine kinase activity"/>
    <property type="evidence" value="ECO:0007669"/>
    <property type="project" value="TreeGrafter"/>
</dbReference>
<organism evidence="10 11">
    <name type="scientific">Sungouiella intermedia</name>
    <dbReference type="NCBI Taxonomy" id="45354"/>
    <lineage>
        <taxon>Eukaryota</taxon>
        <taxon>Fungi</taxon>
        <taxon>Dikarya</taxon>
        <taxon>Ascomycota</taxon>
        <taxon>Saccharomycotina</taxon>
        <taxon>Pichiomycetes</taxon>
        <taxon>Metschnikowiaceae</taxon>
        <taxon>Sungouiella</taxon>
    </lineage>
</organism>
<evidence type="ECO:0000256" key="8">
    <source>
        <dbReference type="SAM" id="Phobius"/>
    </source>
</evidence>
<comment type="similarity">
    <text evidence="5">Belongs to the protein kinase superfamily. Ser/Thr protein kinase family. GCN2 subfamily.</text>
</comment>
<feature type="domain" description="Protein kinase" evidence="9">
    <location>
        <begin position="183"/>
        <end position="547"/>
    </location>
</feature>
<dbReference type="PANTHER" id="PTHR11042">
    <property type="entry name" value="EUKARYOTIC TRANSLATION INITIATION FACTOR 2-ALPHA KINASE EIF2-ALPHA KINASE -RELATED"/>
    <property type="match status" value="1"/>
</dbReference>
<feature type="transmembrane region" description="Helical" evidence="8">
    <location>
        <begin position="687"/>
        <end position="707"/>
    </location>
</feature>
<dbReference type="Pfam" id="PF00069">
    <property type="entry name" value="Pkinase"/>
    <property type="match status" value="1"/>
</dbReference>
<dbReference type="AlphaFoldDB" id="A0A1L0BKF2"/>
<reference evidence="11" key="1">
    <citation type="submission" date="2016-10" db="EMBL/GenBank/DDBJ databases">
        <authorList>
            <person name="Geijer C."/>
            <person name="Jareborg N."/>
            <person name="Dainat J."/>
        </authorList>
    </citation>
    <scope>NUCLEOTIDE SEQUENCE [LARGE SCALE GENOMIC DNA]</scope>
    <source>
        <strain evidence="11">PYCC 4715</strain>
    </source>
</reference>
<evidence type="ECO:0000256" key="7">
    <source>
        <dbReference type="SAM" id="MobiDB-lite"/>
    </source>
</evidence>
<sequence length="708" mass="82104">MSIVPYNSNNEIVYHDPTLSVMVIHNNQENTIQLVLSGSGSDRYSHLYNAQNNDNSDVDRCPNCGIVLAEFQDKRGEFKRLTSSSLIPRRRGSDTRFESRFPESSRFAETRLDRRLDRLPDSRLDGRLPAEIKALVPSGFMHQNYFKLLGNLNFEPNVIGLLETDTLPSDIFNQGYFDRFFRKVPPGILGSGAHAQVYKVIHMLKNIQLGVYAVKRINVGDHSHFLDQVLNEVVILYELSAEGANENNLIRYNHVWMEMGDLKDLNTIYLNKDGNVSSENERIPYVFILQQYCDGGHLENLIVDNFQREQFMSPKERVEMERQRRRNQKLHQNDPQSLPSKKWLSDFEVWKFFRDISNGVNYLHSKGILHRDLKPSNCLLESKYIFEADSPGTFRNIAELEEMVHRLPRVLVSDFGEGKFIDKQHLADVTLQVDDERRGNTGTIEFIDPKLWVYARYEGSGQERKFAYEFTKVSDIYSLGIILCYLCVGELPFAGHITDRTDPEKIRGDIARWHDQLSLENFHTWFEEKYVQVRGTSSECMEDFEFLIYHMVKADEDKELLTSNAIMEYLESMKWSTFIREGRKLSEATITEMPKRSDDTESEIEDDTIDLRETQNFVSEPRNQPSRLYEMLLPKNTRNVIIVSAYISNLAILERLVPVQEYQLVTAAKVFNLLGLCSEVFTGGSLWQNYVGVLCVVVTHYVVYLFWV</sequence>
<proteinExistence type="inferred from homology"/>
<evidence type="ECO:0000256" key="5">
    <source>
        <dbReference type="ARBA" id="ARBA00037982"/>
    </source>
</evidence>